<dbReference type="PANTHER" id="PTHR38248">
    <property type="entry name" value="FUNK1 6"/>
    <property type="match status" value="1"/>
</dbReference>
<dbReference type="RefSeq" id="XP_007771397.1">
    <property type="nucleotide sequence ID" value="XM_007773207.1"/>
</dbReference>
<feature type="compositionally biased region" description="Low complexity" evidence="1">
    <location>
        <begin position="65"/>
        <end position="76"/>
    </location>
</feature>
<comment type="caution">
    <text evidence="3">The sequence shown here is derived from an EMBL/GenBank/DDBJ whole genome shotgun (WGS) entry which is preliminary data.</text>
</comment>
<dbReference type="InterPro" id="IPR040976">
    <property type="entry name" value="Pkinase_fungal"/>
</dbReference>
<evidence type="ECO:0000313" key="3">
    <source>
        <dbReference type="EMBL" id="EIW78344.1"/>
    </source>
</evidence>
<dbReference type="OrthoDB" id="5592585at2759"/>
<organism evidence="3 4">
    <name type="scientific">Coniophora puteana (strain RWD-64-598)</name>
    <name type="common">Brown rot fungus</name>
    <dbReference type="NCBI Taxonomy" id="741705"/>
    <lineage>
        <taxon>Eukaryota</taxon>
        <taxon>Fungi</taxon>
        <taxon>Dikarya</taxon>
        <taxon>Basidiomycota</taxon>
        <taxon>Agaricomycotina</taxon>
        <taxon>Agaricomycetes</taxon>
        <taxon>Agaricomycetidae</taxon>
        <taxon>Boletales</taxon>
        <taxon>Coniophorineae</taxon>
        <taxon>Coniophoraceae</taxon>
        <taxon>Coniophora</taxon>
    </lineage>
</organism>
<dbReference type="AlphaFoldDB" id="A0A5M3MHS8"/>
<keyword evidence="4" id="KW-1185">Reference proteome</keyword>
<dbReference type="EMBL" id="JH711582">
    <property type="protein sequence ID" value="EIW78344.1"/>
    <property type="molecule type" value="Genomic_DNA"/>
</dbReference>
<dbReference type="Proteomes" id="UP000053558">
    <property type="component" value="Unassembled WGS sequence"/>
</dbReference>
<dbReference type="InterPro" id="IPR011009">
    <property type="entry name" value="Kinase-like_dom_sf"/>
</dbReference>
<reference evidence="4" key="1">
    <citation type="journal article" date="2012" name="Science">
        <title>The Paleozoic origin of enzymatic lignin decomposition reconstructed from 31 fungal genomes.</title>
        <authorList>
            <person name="Floudas D."/>
            <person name="Binder M."/>
            <person name="Riley R."/>
            <person name="Barry K."/>
            <person name="Blanchette R.A."/>
            <person name="Henrissat B."/>
            <person name="Martinez A.T."/>
            <person name="Otillar R."/>
            <person name="Spatafora J.W."/>
            <person name="Yadav J.S."/>
            <person name="Aerts A."/>
            <person name="Benoit I."/>
            <person name="Boyd A."/>
            <person name="Carlson A."/>
            <person name="Copeland A."/>
            <person name="Coutinho P.M."/>
            <person name="de Vries R.P."/>
            <person name="Ferreira P."/>
            <person name="Findley K."/>
            <person name="Foster B."/>
            <person name="Gaskell J."/>
            <person name="Glotzer D."/>
            <person name="Gorecki P."/>
            <person name="Heitman J."/>
            <person name="Hesse C."/>
            <person name="Hori C."/>
            <person name="Igarashi K."/>
            <person name="Jurgens J.A."/>
            <person name="Kallen N."/>
            <person name="Kersten P."/>
            <person name="Kohler A."/>
            <person name="Kuees U."/>
            <person name="Kumar T.K.A."/>
            <person name="Kuo A."/>
            <person name="LaButti K."/>
            <person name="Larrondo L.F."/>
            <person name="Lindquist E."/>
            <person name="Ling A."/>
            <person name="Lombard V."/>
            <person name="Lucas S."/>
            <person name="Lundell T."/>
            <person name="Martin R."/>
            <person name="McLaughlin D.J."/>
            <person name="Morgenstern I."/>
            <person name="Morin E."/>
            <person name="Murat C."/>
            <person name="Nagy L.G."/>
            <person name="Nolan M."/>
            <person name="Ohm R.A."/>
            <person name="Patyshakuliyeva A."/>
            <person name="Rokas A."/>
            <person name="Ruiz-Duenas F.J."/>
            <person name="Sabat G."/>
            <person name="Salamov A."/>
            <person name="Samejima M."/>
            <person name="Schmutz J."/>
            <person name="Slot J.C."/>
            <person name="St John F."/>
            <person name="Stenlid J."/>
            <person name="Sun H."/>
            <person name="Sun S."/>
            <person name="Syed K."/>
            <person name="Tsang A."/>
            <person name="Wiebenga A."/>
            <person name="Young D."/>
            <person name="Pisabarro A."/>
            <person name="Eastwood D.C."/>
            <person name="Martin F."/>
            <person name="Cullen D."/>
            <person name="Grigoriev I.V."/>
            <person name="Hibbett D.S."/>
        </authorList>
    </citation>
    <scope>NUCLEOTIDE SEQUENCE [LARGE SCALE GENOMIC DNA]</scope>
    <source>
        <strain evidence="4">RWD-64-598 SS2</strain>
    </source>
</reference>
<name>A0A5M3MHS8_CONPW</name>
<dbReference type="KEGG" id="cput:CONPUDRAFT_127912"/>
<evidence type="ECO:0000313" key="4">
    <source>
        <dbReference type="Proteomes" id="UP000053558"/>
    </source>
</evidence>
<dbReference type="InterPro" id="IPR008266">
    <property type="entry name" value="Tyr_kinase_AS"/>
</dbReference>
<dbReference type="GO" id="GO:0004672">
    <property type="term" value="F:protein kinase activity"/>
    <property type="evidence" value="ECO:0007669"/>
    <property type="project" value="InterPro"/>
</dbReference>
<feature type="compositionally biased region" description="Basic and acidic residues" evidence="1">
    <location>
        <begin position="77"/>
        <end position="88"/>
    </location>
</feature>
<feature type="region of interest" description="Disordered" evidence="1">
    <location>
        <begin position="58"/>
        <end position="88"/>
    </location>
</feature>
<accession>A0A5M3MHS8</accession>
<proteinExistence type="predicted"/>
<dbReference type="SUPFAM" id="SSF56112">
    <property type="entry name" value="Protein kinase-like (PK-like)"/>
    <property type="match status" value="1"/>
</dbReference>
<dbReference type="PROSITE" id="PS00109">
    <property type="entry name" value="PROTEIN_KINASE_TYR"/>
    <property type="match status" value="1"/>
</dbReference>
<evidence type="ECO:0000256" key="1">
    <source>
        <dbReference type="SAM" id="MobiDB-lite"/>
    </source>
</evidence>
<dbReference type="GeneID" id="19200091"/>
<feature type="domain" description="Fungal-type protein kinase" evidence="2">
    <location>
        <begin position="3"/>
        <end position="177"/>
    </location>
</feature>
<gene>
    <name evidence="3" type="ORF">CONPUDRAFT_127912</name>
</gene>
<protein>
    <recommendedName>
        <fullName evidence="2">Fungal-type protein kinase domain-containing protein</fullName>
    </recommendedName>
</protein>
<sequence length="184" mass="20746">MPQSLCGRSTRTGVVCNLEATKKSFLKDTWRVAIDGFETEGAIYHLLHRRAVPHIAGVERSGDVQTAQGTQTQTRTQEYKSRSSSGDHMHGHVHYRLILDVVGEEITQFQSTCTFVKAVIDVLEAHRAAYIRCHILHRDVSVNNMLLLPSGEAILIDWDTSWNLKKDVKQRREARTASLSHQLG</sequence>
<evidence type="ECO:0000259" key="2">
    <source>
        <dbReference type="Pfam" id="PF17667"/>
    </source>
</evidence>
<dbReference type="Pfam" id="PF17667">
    <property type="entry name" value="Pkinase_fungal"/>
    <property type="match status" value="1"/>
</dbReference>
<dbReference type="PANTHER" id="PTHR38248:SF2">
    <property type="entry name" value="FUNK1 11"/>
    <property type="match status" value="1"/>
</dbReference>